<feature type="transmembrane region" description="Helical" evidence="10">
    <location>
        <begin position="456"/>
        <end position="474"/>
    </location>
</feature>
<dbReference type="OrthoDB" id="6500128at2759"/>
<proteinExistence type="inferred from homology"/>
<feature type="compositionally biased region" description="Polar residues" evidence="9">
    <location>
        <begin position="934"/>
        <end position="943"/>
    </location>
</feature>
<dbReference type="GO" id="GO:0140359">
    <property type="term" value="F:ABC-type transporter activity"/>
    <property type="evidence" value="ECO:0007669"/>
    <property type="project" value="InterPro"/>
</dbReference>
<evidence type="ECO:0000256" key="3">
    <source>
        <dbReference type="ARBA" id="ARBA00022692"/>
    </source>
</evidence>
<feature type="domain" description="ABC transporter" evidence="11">
    <location>
        <begin position="631"/>
        <end position="865"/>
    </location>
</feature>
<feature type="transmembrane region" description="Helical" evidence="10">
    <location>
        <begin position="149"/>
        <end position="172"/>
    </location>
</feature>
<dbReference type="AlphaFoldDB" id="A0A162J8V0"/>
<feature type="region of interest" description="Disordered" evidence="9">
    <location>
        <begin position="1068"/>
        <end position="1126"/>
    </location>
</feature>
<dbReference type="PROSITE" id="PS00211">
    <property type="entry name" value="ABC_TRANSPORTER_1"/>
    <property type="match status" value="1"/>
</dbReference>
<keyword evidence="3 10" id="KW-0812">Transmembrane</keyword>
<dbReference type="EMBL" id="AZHD01000003">
    <property type="protein sequence ID" value="OAA65452.1"/>
    <property type="molecule type" value="Genomic_DNA"/>
</dbReference>
<dbReference type="InterPro" id="IPR003593">
    <property type="entry name" value="AAA+_ATPase"/>
</dbReference>
<dbReference type="SMART" id="SM00382">
    <property type="entry name" value="AAA"/>
    <property type="match status" value="1"/>
</dbReference>
<dbReference type="InterPro" id="IPR027417">
    <property type="entry name" value="P-loop_NTPase"/>
</dbReference>
<dbReference type="PROSITE" id="PS50893">
    <property type="entry name" value="ABC_TRANSPORTER_2"/>
    <property type="match status" value="1"/>
</dbReference>
<keyword evidence="5" id="KW-0067">ATP-binding</keyword>
<evidence type="ECO:0000259" key="11">
    <source>
        <dbReference type="PROSITE" id="PS50893"/>
    </source>
</evidence>
<feature type="transmembrane region" description="Helical" evidence="10">
    <location>
        <begin position="20"/>
        <end position="42"/>
    </location>
</feature>
<sequence length="1126" mass="122905">MASLVLLQSRPLDTALTSLHYIYPATVFGYFVVSSSVAICTLSDKREHRRRRPILLLMLFSVLSYLAQIAAILIPSLVAKEWTGQQDAMISLLSCILVFGIQLAVLSDDEEVTWYRYIGSYLLALVFEPALETVALFARTPGPLAVSEIVQLSIVASRYLAIGLLVATYFTWRNVRGPEEKTDSERQPLIPKDANGTPIQPSGSSGNSPASSTYGSTSSTTATAVPSETASADSSAENSDSESSASETRSASKKKSNAEHANESNWERRQREAQEEMEKRLKENGNWFDYAKRFVIFFPYIWPVGNRALQLRAVLVGVCLLANNALNVLIPRQLGIIMDSLGHVNNKNPWVQVLIFAGLKFSASEAGLSLLRQWLWIPVEFYSFGAMSTAAYSHVLNLSSDFHDSKSSSDIMMAISSGQSISNLLESICFSAIPMLIDMSVAFVYLSATFGPYEGFITFATAIIFLYIAGRMIAGLKVARRGEVNAWFEEHYVRQAGIQGWSTVASFNQVSHEEQRYSKAVKNRVARSQAVYLGYLTAYAFQYLVLLAGLLAGAFLAVWQVTSGQSTPGQFIMLLTYWTQLVAPLTFFASLGKNVSRNFIQAEALLEIMKTKPTIINKENAPELQFSGGAVEFKNVSFSYNDKKDILKNVTFSAPSGMTFAFVGATGAGKSTILKLLDRFYDVTEGSILIDGQDVRDVDLFSLRSRIGIVPQAPILFNDTVLNNVRYARLDATDEDVYEACKAAAIHDQILGFSDGYDTRVGERGVKLSGGELQRVAIARAILKKPSIVLLDEATSAVDTETEHKIQEALHTLCSGRTTFVVAHRLSTVMNADCIIVVSDGEIVEQGSHDDLIQAGGKYASLWSKQIFSKPKDKNKASTNATTDTSEIVNDLTPEATKNELAKVQKNADRNTDDSDGNAATIIASVVENNTRCEAINDTSKGQKNINNTKKENDKNDENNFGKESATEVETSAERKKEETRLNPVAPPFTPLSFSGAILCNPTRHSGTDSENTDAGFPPSVLAVCSNATLKPQVASKKTYHDGDAETGIDSGGSTSAISSRFSRIPKISSSCVSDQSGSEGEPSSDQQRSTDATEFDSLDLAAHQEPAEQQSTMKVQSRSEPPINK</sequence>
<evidence type="ECO:0000256" key="6">
    <source>
        <dbReference type="ARBA" id="ARBA00022989"/>
    </source>
</evidence>
<feature type="region of interest" description="Disordered" evidence="9">
    <location>
        <begin position="1039"/>
        <end position="1058"/>
    </location>
</feature>
<dbReference type="Gene3D" id="1.20.1560.10">
    <property type="entry name" value="ABC transporter type 1, transmembrane domain"/>
    <property type="match status" value="1"/>
</dbReference>
<dbReference type="Pfam" id="PF00664">
    <property type="entry name" value="ABC_membrane"/>
    <property type="match status" value="1"/>
</dbReference>
<feature type="region of interest" description="Disordered" evidence="9">
    <location>
        <begin position="934"/>
        <end position="988"/>
    </location>
</feature>
<gene>
    <name evidence="13" type="ORF">SPI_02239</name>
</gene>
<protein>
    <submittedName>
        <fullName evidence="13">Vacuolar ABC heavy metal transporter</fullName>
    </submittedName>
</protein>
<evidence type="ECO:0000256" key="5">
    <source>
        <dbReference type="ARBA" id="ARBA00022840"/>
    </source>
</evidence>
<feature type="transmembrane region" description="Helical" evidence="10">
    <location>
        <begin position="571"/>
        <end position="591"/>
    </location>
</feature>
<evidence type="ECO:0000313" key="14">
    <source>
        <dbReference type="Proteomes" id="UP000076874"/>
    </source>
</evidence>
<dbReference type="InterPro" id="IPR036640">
    <property type="entry name" value="ABC1_TM_sf"/>
</dbReference>
<evidence type="ECO:0000256" key="2">
    <source>
        <dbReference type="ARBA" id="ARBA00022448"/>
    </source>
</evidence>
<name>A0A162J8V0_9HYPO</name>
<evidence type="ECO:0000256" key="4">
    <source>
        <dbReference type="ARBA" id="ARBA00022741"/>
    </source>
</evidence>
<dbReference type="InterPro" id="IPR017871">
    <property type="entry name" value="ABC_transporter-like_CS"/>
</dbReference>
<feature type="transmembrane region" description="Helical" evidence="10">
    <location>
        <begin position="88"/>
        <end position="106"/>
    </location>
</feature>
<dbReference type="Pfam" id="PF00005">
    <property type="entry name" value="ABC_tran"/>
    <property type="match status" value="1"/>
</dbReference>
<keyword evidence="4" id="KW-0547">Nucleotide-binding</keyword>
<dbReference type="InterPro" id="IPR003439">
    <property type="entry name" value="ABC_transporter-like_ATP-bd"/>
</dbReference>
<feature type="compositionally biased region" description="Basic and acidic residues" evidence="9">
    <location>
        <begin position="949"/>
        <end position="961"/>
    </location>
</feature>
<evidence type="ECO:0000256" key="8">
    <source>
        <dbReference type="ARBA" id="ARBA00024363"/>
    </source>
</evidence>
<dbReference type="FunFam" id="3.40.50.300:FF:000287">
    <property type="entry name" value="Multidrug ABC transporter ATP-binding protein"/>
    <property type="match status" value="1"/>
</dbReference>
<feature type="transmembrane region" description="Helical" evidence="10">
    <location>
        <begin position="428"/>
        <end position="450"/>
    </location>
</feature>
<dbReference type="CDD" id="cd03253">
    <property type="entry name" value="ABCC_ATM1_transporter"/>
    <property type="match status" value="1"/>
</dbReference>
<feature type="region of interest" description="Disordered" evidence="9">
    <location>
        <begin position="178"/>
        <end position="271"/>
    </location>
</feature>
<dbReference type="SUPFAM" id="SSF90123">
    <property type="entry name" value="ABC transporter transmembrane region"/>
    <property type="match status" value="1"/>
</dbReference>
<dbReference type="InterPro" id="IPR039421">
    <property type="entry name" value="Type_1_exporter"/>
</dbReference>
<dbReference type="STRING" id="1081102.A0A162J8V0"/>
<comment type="caution">
    <text evidence="13">The sequence shown here is derived from an EMBL/GenBank/DDBJ whole genome shotgun (WGS) entry which is preliminary data.</text>
</comment>
<dbReference type="PROSITE" id="PS50929">
    <property type="entry name" value="ABC_TM1F"/>
    <property type="match status" value="1"/>
</dbReference>
<feature type="compositionally biased region" description="Polar residues" evidence="9">
    <location>
        <begin position="1108"/>
        <end position="1120"/>
    </location>
</feature>
<feature type="domain" description="ABC transmembrane type-1" evidence="12">
    <location>
        <begin position="314"/>
        <end position="597"/>
    </location>
</feature>
<evidence type="ECO:0000259" key="12">
    <source>
        <dbReference type="PROSITE" id="PS50929"/>
    </source>
</evidence>
<feature type="transmembrane region" description="Helical" evidence="10">
    <location>
        <begin position="532"/>
        <end position="559"/>
    </location>
</feature>
<comment type="subcellular location">
    <subcellularLocation>
        <location evidence="1">Membrane</location>
        <topology evidence="1">Multi-pass membrane protein</topology>
    </subcellularLocation>
</comment>
<feature type="compositionally biased region" description="Low complexity" evidence="9">
    <location>
        <begin position="202"/>
        <end position="249"/>
    </location>
</feature>
<reference evidence="13 14" key="1">
    <citation type="journal article" date="2016" name="Genome Biol. Evol.">
        <title>Divergent and convergent evolution of fungal pathogenicity.</title>
        <authorList>
            <person name="Shang Y."/>
            <person name="Xiao G."/>
            <person name="Zheng P."/>
            <person name="Cen K."/>
            <person name="Zhan S."/>
            <person name="Wang C."/>
        </authorList>
    </citation>
    <scope>NUCLEOTIDE SEQUENCE [LARGE SCALE GENOMIC DNA]</scope>
    <source>
        <strain evidence="13 14">RCEF 264</strain>
    </source>
</reference>
<evidence type="ECO:0000256" key="7">
    <source>
        <dbReference type="ARBA" id="ARBA00023136"/>
    </source>
</evidence>
<dbReference type="Gene3D" id="3.40.50.300">
    <property type="entry name" value="P-loop containing nucleotide triphosphate hydrolases"/>
    <property type="match status" value="1"/>
</dbReference>
<evidence type="ECO:0000256" key="1">
    <source>
        <dbReference type="ARBA" id="ARBA00004141"/>
    </source>
</evidence>
<feature type="transmembrane region" description="Helical" evidence="10">
    <location>
        <begin position="118"/>
        <end position="137"/>
    </location>
</feature>
<evidence type="ECO:0000256" key="10">
    <source>
        <dbReference type="SAM" id="Phobius"/>
    </source>
</evidence>
<dbReference type="GO" id="GO:0016887">
    <property type="term" value="F:ATP hydrolysis activity"/>
    <property type="evidence" value="ECO:0007669"/>
    <property type="project" value="InterPro"/>
</dbReference>
<dbReference type="CDD" id="cd18583">
    <property type="entry name" value="ABC_6TM_HMT1"/>
    <property type="match status" value="1"/>
</dbReference>
<dbReference type="GO" id="GO:0005524">
    <property type="term" value="F:ATP binding"/>
    <property type="evidence" value="ECO:0007669"/>
    <property type="project" value="UniProtKB-KW"/>
</dbReference>
<keyword evidence="2" id="KW-0813">Transport</keyword>
<keyword evidence="14" id="KW-1185">Reference proteome</keyword>
<dbReference type="GO" id="GO:0016020">
    <property type="term" value="C:membrane"/>
    <property type="evidence" value="ECO:0007669"/>
    <property type="project" value="UniProtKB-SubCell"/>
</dbReference>
<dbReference type="PANTHER" id="PTHR24221">
    <property type="entry name" value="ATP-BINDING CASSETTE SUB-FAMILY B"/>
    <property type="match status" value="1"/>
</dbReference>
<evidence type="ECO:0000313" key="13">
    <source>
        <dbReference type="EMBL" id="OAA65452.1"/>
    </source>
</evidence>
<feature type="compositionally biased region" description="Basic and acidic residues" evidence="9">
    <location>
        <begin position="256"/>
        <end position="271"/>
    </location>
</feature>
<dbReference type="PANTHER" id="PTHR24221:SF503">
    <property type="entry name" value="MITOCHONDRIAL POTASSIUM CHANNEL ATP-BINDING SUBUNIT"/>
    <property type="match status" value="1"/>
</dbReference>
<organism evidence="13 14">
    <name type="scientific">Niveomyces insectorum RCEF 264</name>
    <dbReference type="NCBI Taxonomy" id="1081102"/>
    <lineage>
        <taxon>Eukaryota</taxon>
        <taxon>Fungi</taxon>
        <taxon>Dikarya</taxon>
        <taxon>Ascomycota</taxon>
        <taxon>Pezizomycotina</taxon>
        <taxon>Sordariomycetes</taxon>
        <taxon>Hypocreomycetidae</taxon>
        <taxon>Hypocreales</taxon>
        <taxon>Cordycipitaceae</taxon>
        <taxon>Niveomyces</taxon>
    </lineage>
</organism>
<evidence type="ECO:0000256" key="9">
    <source>
        <dbReference type="SAM" id="MobiDB-lite"/>
    </source>
</evidence>
<accession>A0A162J8V0</accession>
<comment type="similarity">
    <text evidence="8">Belongs to the ABC transporter superfamily. ABCB family. Heavy Metal importer (TC 3.A.1.210) subfamily.</text>
</comment>
<feature type="transmembrane region" description="Helical" evidence="10">
    <location>
        <begin position="54"/>
        <end position="76"/>
    </location>
</feature>
<dbReference type="Proteomes" id="UP000076874">
    <property type="component" value="Unassembled WGS sequence"/>
</dbReference>
<dbReference type="SUPFAM" id="SSF52540">
    <property type="entry name" value="P-loop containing nucleoside triphosphate hydrolases"/>
    <property type="match status" value="1"/>
</dbReference>
<dbReference type="InterPro" id="IPR011527">
    <property type="entry name" value="ABC1_TM_dom"/>
</dbReference>
<feature type="compositionally biased region" description="Basic and acidic residues" evidence="9">
    <location>
        <begin position="972"/>
        <end position="981"/>
    </location>
</feature>
<keyword evidence="6 10" id="KW-1133">Transmembrane helix</keyword>
<feature type="compositionally biased region" description="Polar residues" evidence="9">
    <location>
        <begin position="1068"/>
        <end position="1093"/>
    </location>
</feature>
<keyword evidence="7 10" id="KW-0472">Membrane</keyword>